<feature type="region of interest" description="Disordered" evidence="1">
    <location>
        <begin position="98"/>
        <end position="120"/>
    </location>
</feature>
<organism evidence="2 3">
    <name type="scientific">Mesorhizobium japonicum</name>
    <dbReference type="NCBI Taxonomy" id="2066070"/>
    <lineage>
        <taxon>Bacteria</taxon>
        <taxon>Pseudomonadati</taxon>
        <taxon>Pseudomonadota</taxon>
        <taxon>Alphaproteobacteria</taxon>
        <taxon>Hyphomicrobiales</taxon>
        <taxon>Phyllobacteriaceae</taxon>
        <taxon>Mesorhizobium</taxon>
    </lineage>
</organism>
<evidence type="ECO:0000313" key="2">
    <source>
        <dbReference type="EMBL" id="RNJ46985.1"/>
    </source>
</evidence>
<feature type="region of interest" description="Disordered" evidence="1">
    <location>
        <begin position="1"/>
        <end position="45"/>
    </location>
</feature>
<name>A0A3M9XGK1_9HYPH</name>
<sequence length="169" mass="18404">MGVNSATSTGNKQAPDNKPMHKCGEVGSYGGLKNSGKASRADGSRVWERDHIPAKATLFKRAKVMFNTMSAAVYECAKGKIESRGMAIVIPRKSHRGFSKTCGSKNTKTQIRQDAKSNESMTAAVNRDTKALQNHLDTTDCGPAYAAAVKELKKFDFDQMIRDAVNECK</sequence>
<comment type="caution">
    <text evidence="2">The sequence shown here is derived from an EMBL/GenBank/DDBJ whole genome shotgun (WGS) entry which is preliminary data.</text>
</comment>
<reference evidence="2 3" key="1">
    <citation type="journal article" date="2018" name="Mol. Plant Microbe Interact.">
        <title>Taxonomically Different Co-Microsymbionts of a Relict Legume, Oxytropis popoviana, Have Complementary Sets of Symbiotic Genes and Together Increase the Efficiency of Plant Nodulation.</title>
        <authorList>
            <person name="Safronova V."/>
            <person name="Belimov A."/>
            <person name="Sazanova A."/>
            <person name="Chirak E."/>
            <person name="Verkhozina A."/>
            <person name="Kuznetsova I."/>
            <person name="Andronov E."/>
            <person name="Puhalsky J."/>
            <person name="Tikhonovich I."/>
        </authorList>
    </citation>
    <scope>NUCLEOTIDE SEQUENCE [LARGE SCALE GENOMIC DNA]</scope>
    <source>
        <strain evidence="2 3">Opo-235</strain>
    </source>
</reference>
<evidence type="ECO:0000313" key="3">
    <source>
        <dbReference type="Proteomes" id="UP000275436"/>
    </source>
</evidence>
<feature type="compositionally biased region" description="Polar residues" evidence="1">
    <location>
        <begin position="101"/>
        <end position="110"/>
    </location>
</feature>
<accession>A0A3M9XGK1</accession>
<gene>
    <name evidence="2" type="ORF">DNR46_03730</name>
</gene>
<protein>
    <submittedName>
        <fullName evidence="2">Uncharacterized protein</fullName>
    </submittedName>
</protein>
<proteinExistence type="predicted"/>
<evidence type="ECO:0000256" key="1">
    <source>
        <dbReference type="SAM" id="MobiDB-lite"/>
    </source>
</evidence>
<dbReference type="AlphaFoldDB" id="A0A3M9XGK1"/>
<dbReference type="EMBL" id="QKOD01000001">
    <property type="protein sequence ID" value="RNJ46985.1"/>
    <property type="molecule type" value="Genomic_DNA"/>
</dbReference>
<dbReference type="Proteomes" id="UP000275436">
    <property type="component" value="Unassembled WGS sequence"/>
</dbReference>
<feature type="compositionally biased region" description="Polar residues" evidence="1">
    <location>
        <begin position="1"/>
        <end position="14"/>
    </location>
</feature>